<gene>
    <name evidence="2" type="ORF">B0T18DRAFT_91891</name>
</gene>
<protein>
    <submittedName>
        <fullName evidence="2">Uncharacterized protein</fullName>
    </submittedName>
</protein>
<feature type="compositionally biased region" description="Pro residues" evidence="1">
    <location>
        <begin position="306"/>
        <end position="319"/>
    </location>
</feature>
<accession>A0AA40KB16</accession>
<name>A0AA40KB16_9PEZI</name>
<feature type="compositionally biased region" description="Low complexity" evidence="1">
    <location>
        <begin position="285"/>
        <end position="305"/>
    </location>
</feature>
<feature type="region of interest" description="Disordered" evidence="1">
    <location>
        <begin position="1"/>
        <end position="59"/>
    </location>
</feature>
<proteinExistence type="predicted"/>
<dbReference type="AlphaFoldDB" id="A0AA40KB16"/>
<organism evidence="2 3">
    <name type="scientific">Schizothecium vesticola</name>
    <dbReference type="NCBI Taxonomy" id="314040"/>
    <lineage>
        <taxon>Eukaryota</taxon>
        <taxon>Fungi</taxon>
        <taxon>Dikarya</taxon>
        <taxon>Ascomycota</taxon>
        <taxon>Pezizomycotina</taxon>
        <taxon>Sordariomycetes</taxon>
        <taxon>Sordariomycetidae</taxon>
        <taxon>Sordariales</taxon>
        <taxon>Schizotheciaceae</taxon>
        <taxon>Schizothecium</taxon>
    </lineage>
</organism>
<dbReference type="EMBL" id="JAUKUD010000002">
    <property type="protein sequence ID" value="KAK0752505.1"/>
    <property type="molecule type" value="Genomic_DNA"/>
</dbReference>
<evidence type="ECO:0000313" key="2">
    <source>
        <dbReference type="EMBL" id="KAK0752505.1"/>
    </source>
</evidence>
<reference evidence="2" key="1">
    <citation type="submission" date="2023-06" db="EMBL/GenBank/DDBJ databases">
        <title>Genome-scale phylogeny and comparative genomics of the fungal order Sordariales.</title>
        <authorList>
            <consortium name="Lawrence Berkeley National Laboratory"/>
            <person name="Hensen N."/>
            <person name="Bonometti L."/>
            <person name="Westerberg I."/>
            <person name="Brannstrom I.O."/>
            <person name="Guillou S."/>
            <person name="Cros-Aarteil S."/>
            <person name="Calhoun S."/>
            <person name="Haridas S."/>
            <person name="Kuo A."/>
            <person name="Mondo S."/>
            <person name="Pangilinan J."/>
            <person name="Riley R."/>
            <person name="LaButti K."/>
            <person name="Andreopoulos B."/>
            <person name="Lipzen A."/>
            <person name="Chen C."/>
            <person name="Yanf M."/>
            <person name="Daum C."/>
            <person name="Ng V."/>
            <person name="Clum A."/>
            <person name="Steindorff A."/>
            <person name="Ohm R."/>
            <person name="Martin F."/>
            <person name="Silar P."/>
            <person name="Natvig D."/>
            <person name="Lalanne C."/>
            <person name="Gautier V."/>
            <person name="Ament-velasquez S.L."/>
            <person name="Kruys A."/>
            <person name="Hutchinson M.I."/>
            <person name="Powell A.J."/>
            <person name="Barry K."/>
            <person name="Miller A.N."/>
            <person name="Grigoriev I.V."/>
            <person name="Debuchy R."/>
            <person name="Gladieux P."/>
            <person name="Thoren M.H."/>
            <person name="Johannesson H."/>
        </authorList>
    </citation>
    <scope>NUCLEOTIDE SEQUENCE</scope>
    <source>
        <strain evidence="2">SMH3187-1</strain>
    </source>
</reference>
<evidence type="ECO:0000313" key="3">
    <source>
        <dbReference type="Proteomes" id="UP001172155"/>
    </source>
</evidence>
<comment type="caution">
    <text evidence="2">The sequence shown here is derived from an EMBL/GenBank/DDBJ whole genome shotgun (WGS) entry which is preliminary data.</text>
</comment>
<feature type="compositionally biased region" description="Basic and acidic residues" evidence="1">
    <location>
        <begin position="273"/>
        <end position="284"/>
    </location>
</feature>
<dbReference type="Proteomes" id="UP001172155">
    <property type="component" value="Unassembled WGS sequence"/>
</dbReference>
<feature type="compositionally biased region" description="Low complexity" evidence="1">
    <location>
        <begin position="87"/>
        <end position="103"/>
    </location>
</feature>
<keyword evidence="3" id="KW-1185">Reference proteome</keyword>
<feature type="region of interest" description="Disordered" evidence="1">
    <location>
        <begin position="267"/>
        <end position="319"/>
    </location>
</feature>
<evidence type="ECO:0000256" key="1">
    <source>
        <dbReference type="SAM" id="MobiDB-lite"/>
    </source>
</evidence>
<feature type="region of interest" description="Disordered" evidence="1">
    <location>
        <begin position="73"/>
        <end position="151"/>
    </location>
</feature>
<sequence length="319" mass="34487">MTDNSSIGTRDDGATGAPSTTDQHSAPPGRERPSSKRRQQNRILQPPRRATRRPSARLLANVETLVRKLSRQNLQQLDEANQELEKSSSASSSRSPPQLTSPSDSKPAPDPEGTYSPERPLATPVAELTALPGSDDPLNPGCPIEIDQDELLPSPSALRSLEEGGDPMDMQYDPPPRLDLVPENIEPGAIPAVTRVMVCALEVDPAYTPGGSDPALDDSADLLEHFRAMRRTMIPGGAVRRTVSGVPLRYRLSTDVALSCQNVVRSRPRMRKRPNDNWQKRSRAESLVSSSSVAPSAVSSPAVQPSHPPCPLPSMPPFL</sequence>